<organism evidence="5 6">
    <name type="scientific">Streptomyces johnsoniae</name>
    <dbReference type="NCBI Taxonomy" id="3075532"/>
    <lineage>
        <taxon>Bacteria</taxon>
        <taxon>Bacillati</taxon>
        <taxon>Actinomycetota</taxon>
        <taxon>Actinomycetes</taxon>
        <taxon>Kitasatosporales</taxon>
        <taxon>Streptomycetaceae</taxon>
        <taxon>Streptomyces</taxon>
    </lineage>
</organism>
<evidence type="ECO:0000313" key="6">
    <source>
        <dbReference type="Proteomes" id="UP001183615"/>
    </source>
</evidence>
<keyword evidence="2" id="KW-0813">Transport</keyword>
<comment type="similarity">
    <text evidence="1">Belongs to the ABC transporter superfamily.</text>
</comment>
<accession>A0ABU2S081</accession>
<sequence length="87" mass="8839">MNAPPASPASQALVVNLLTDPQERLGLAMVFIAHGLAVVRQVSHRIAAMHRGRIVGTGPAADVCDRPAHACTRPVLAAAPAGTAVAS</sequence>
<comment type="caution">
    <text evidence="5">The sequence shown here is derived from an EMBL/GenBank/DDBJ whole genome shotgun (WGS) entry which is preliminary data.</text>
</comment>
<dbReference type="EMBL" id="JAVREV010000003">
    <property type="protein sequence ID" value="MDT0442412.1"/>
    <property type="molecule type" value="Genomic_DNA"/>
</dbReference>
<dbReference type="SUPFAM" id="SSF52540">
    <property type="entry name" value="P-loop containing nucleoside triphosphate hydrolases"/>
    <property type="match status" value="1"/>
</dbReference>
<keyword evidence="4" id="KW-0067">ATP-binding</keyword>
<evidence type="ECO:0000256" key="3">
    <source>
        <dbReference type="ARBA" id="ARBA00022741"/>
    </source>
</evidence>
<dbReference type="InterPro" id="IPR050319">
    <property type="entry name" value="ABC_transp_ATP-bind"/>
</dbReference>
<gene>
    <name evidence="5" type="ORF">RM779_07350</name>
</gene>
<reference evidence="6" key="1">
    <citation type="submission" date="2023-07" db="EMBL/GenBank/DDBJ databases">
        <title>30 novel species of actinomycetes from the DSMZ collection.</title>
        <authorList>
            <person name="Nouioui I."/>
        </authorList>
    </citation>
    <scope>NUCLEOTIDE SEQUENCE [LARGE SCALE GENOMIC DNA]</scope>
    <source>
        <strain evidence="6">DSM 41886</strain>
    </source>
</reference>
<name>A0ABU2S081_9ACTN</name>
<evidence type="ECO:0000256" key="1">
    <source>
        <dbReference type="ARBA" id="ARBA00005417"/>
    </source>
</evidence>
<dbReference type="RefSeq" id="WP_311616844.1">
    <property type="nucleotide sequence ID" value="NZ_JAVREV010000003.1"/>
</dbReference>
<proteinExistence type="inferred from homology"/>
<dbReference type="PANTHER" id="PTHR43776">
    <property type="entry name" value="TRANSPORT ATP-BINDING PROTEIN"/>
    <property type="match status" value="1"/>
</dbReference>
<dbReference type="Gene3D" id="3.40.50.300">
    <property type="entry name" value="P-loop containing nucleotide triphosphate hydrolases"/>
    <property type="match status" value="1"/>
</dbReference>
<evidence type="ECO:0000313" key="5">
    <source>
        <dbReference type="EMBL" id="MDT0442412.1"/>
    </source>
</evidence>
<evidence type="ECO:0000256" key="4">
    <source>
        <dbReference type="ARBA" id="ARBA00022840"/>
    </source>
</evidence>
<dbReference type="PANTHER" id="PTHR43776:SF7">
    <property type="entry name" value="D,D-DIPEPTIDE TRANSPORT ATP-BINDING PROTEIN DDPF-RELATED"/>
    <property type="match status" value="1"/>
</dbReference>
<keyword evidence="6" id="KW-1185">Reference proteome</keyword>
<dbReference type="InterPro" id="IPR027417">
    <property type="entry name" value="P-loop_NTPase"/>
</dbReference>
<keyword evidence="3" id="KW-0547">Nucleotide-binding</keyword>
<dbReference type="Proteomes" id="UP001183615">
    <property type="component" value="Unassembled WGS sequence"/>
</dbReference>
<evidence type="ECO:0000256" key="2">
    <source>
        <dbReference type="ARBA" id="ARBA00022448"/>
    </source>
</evidence>
<protein>
    <submittedName>
        <fullName evidence="5">Uncharacterized protein</fullName>
    </submittedName>
</protein>